<proteinExistence type="predicted"/>
<name>A0A7W9ZI96_NOVIT</name>
<dbReference type="PANTHER" id="PTHR43682:SF1">
    <property type="entry name" value="LACTATE UTILIZATION PROTEIN C"/>
    <property type="match status" value="1"/>
</dbReference>
<keyword evidence="3" id="KW-1185">Reference proteome</keyword>
<dbReference type="Proteomes" id="UP000544872">
    <property type="component" value="Unassembled WGS sequence"/>
</dbReference>
<gene>
    <name evidence="2" type="ORF">FHS48_003434</name>
</gene>
<dbReference type="InterPro" id="IPR003741">
    <property type="entry name" value="LUD_dom"/>
</dbReference>
<dbReference type="Pfam" id="PF02589">
    <property type="entry name" value="LUD_dom"/>
    <property type="match status" value="1"/>
</dbReference>
<feature type="domain" description="LUD" evidence="1">
    <location>
        <begin position="115"/>
        <end position="218"/>
    </location>
</feature>
<evidence type="ECO:0000259" key="1">
    <source>
        <dbReference type="Pfam" id="PF02589"/>
    </source>
</evidence>
<dbReference type="EMBL" id="JACIIX010000015">
    <property type="protein sequence ID" value="MBB6211988.1"/>
    <property type="molecule type" value="Genomic_DNA"/>
</dbReference>
<dbReference type="InterPro" id="IPR037171">
    <property type="entry name" value="NagB/RpiA_transferase-like"/>
</dbReference>
<comment type="caution">
    <text evidence="2">The sequence shown here is derived from an EMBL/GenBank/DDBJ whole genome shotgun (WGS) entry which is preliminary data.</text>
</comment>
<dbReference type="InterPro" id="IPR024185">
    <property type="entry name" value="FTHF_cligase-like_sf"/>
</dbReference>
<evidence type="ECO:0000313" key="3">
    <source>
        <dbReference type="Proteomes" id="UP000544872"/>
    </source>
</evidence>
<accession>A0A7W9ZI96</accession>
<dbReference type="AlphaFoldDB" id="A0A7W9ZI96"/>
<sequence length="221" mass="24095">MSDARANILRRLRAAPAGITQPSSDWSVLRDRNWSMEEQIERFRTMAESVNARVIDCVAPDDASRPLPSWDAVLAEDCAANGVRRLAVSAPLAAPLQALWTGSPNRPDIILTADRDTLFSVDAGLTTARGGIAETGSLILWPGPTEPRMLSLVPPRHIALLRTSRLHPTLWHAMTENGWAGQMPTNVVLATGPSKTSDIEQTLVFGVHGPKDLLILLIYDH</sequence>
<reference evidence="2 3" key="1">
    <citation type="submission" date="2020-08" db="EMBL/GenBank/DDBJ databases">
        <title>Genomic Encyclopedia of Type Strains, Phase IV (KMG-IV): sequencing the most valuable type-strain genomes for metagenomic binning, comparative biology and taxonomic classification.</title>
        <authorList>
            <person name="Goeker M."/>
        </authorList>
    </citation>
    <scope>NUCLEOTIDE SEQUENCE [LARGE SCALE GENOMIC DNA]</scope>
    <source>
        <strain evidence="2 3">DSM 11590</strain>
    </source>
</reference>
<dbReference type="RefSeq" id="WP_184265238.1">
    <property type="nucleotide sequence ID" value="NZ_JACIIX010000015.1"/>
</dbReference>
<protein>
    <submittedName>
        <fullName evidence="2">L-lactate dehydrogenase complex protein LldG</fullName>
    </submittedName>
</protein>
<evidence type="ECO:0000313" key="2">
    <source>
        <dbReference type="EMBL" id="MBB6211988.1"/>
    </source>
</evidence>
<organism evidence="2 3">
    <name type="scientific">Novispirillum itersonii</name>
    <name type="common">Aquaspirillum itersonii</name>
    <dbReference type="NCBI Taxonomy" id="189"/>
    <lineage>
        <taxon>Bacteria</taxon>
        <taxon>Pseudomonadati</taxon>
        <taxon>Pseudomonadota</taxon>
        <taxon>Alphaproteobacteria</taxon>
        <taxon>Rhodospirillales</taxon>
        <taxon>Novispirillaceae</taxon>
        <taxon>Novispirillum</taxon>
    </lineage>
</organism>
<dbReference type="SUPFAM" id="SSF100950">
    <property type="entry name" value="NagB/RpiA/CoA transferase-like"/>
    <property type="match status" value="1"/>
</dbReference>
<dbReference type="Gene3D" id="3.40.50.10420">
    <property type="entry name" value="NagB/RpiA/CoA transferase-like"/>
    <property type="match status" value="1"/>
</dbReference>
<dbReference type="PANTHER" id="PTHR43682">
    <property type="entry name" value="LACTATE UTILIZATION PROTEIN C"/>
    <property type="match status" value="1"/>
</dbReference>